<evidence type="ECO:0000256" key="8">
    <source>
        <dbReference type="ARBA" id="ARBA00022801"/>
    </source>
</evidence>
<evidence type="ECO:0000259" key="10">
    <source>
        <dbReference type="Pfam" id="PF01979"/>
    </source>
</evidence>
<dbReference type="EMBL" id="JJMM01000004">
    <property type="protein sequence ID" value="KDR96307.1"/>
    <property type="molecule type" value="Genomic_DNA"/>
</dbReference>
<evidence type="ECO:0000256" key="3">
    <source>
        <dbReference type="ARBA" id="ARBA00008829"/>
    </source>
</evidence>
<dbReference type="Gene3D" id="3.20.20.140">
    <property type="entry name" value="Metal-dependent hydrolases"/>
    <property type="match status" value="1"/>
</dbReference>
<dbReference type="GO" id="GO:0000256">
    <property type="term" value="P:allantoin catabolic process"/>
    <property type="evidence" value="ECO:0007669"/>
    <property type="project" value="InterPro"/>
</dbReference>
<comment type="similarity">
    <text evidence="3">Belongs to the metallo-dependent hydrolases superfamily. Hydantoinase/dihydropyrimidinase family.</text>
</comment>
<dbReference type="AlphaFoldDB" id="A0A069RQ50"/>
<dbReference type="EC" id="3.5.2.5" evidence="6"/>
<dbReference type="InterPro" id="IPR017593">
    <property type="entry name" value="Allantoinase"/>
</dbReference>
<evidence type="ECO:0000256" key="4">
    <source>
        <dbReference type="ARBA" id="ARBA00010368"/>
    </source>
</evidence>
<sequence>MLDLLIKNGRLVEKDRIYEANIGIKDGKFEVITNPERMLEAAETVDARGNYVFPGIIDCHAHINEPGFTWREDFETGTRAAAVGGTTTLIDMPLNNEPPLTDTDTFERKQELASKKAVVDYSFWGGLVNDNLKDLEPLAQKGVAAFKAFVCPMGESVFTSVNMGQVQEALKILKPQQVISGFHCEEYGIIQENVARAKAEGKNSVRDFLNAHSVLSEYIAAKNIIDISRETGGRVHICHVSHPSVAQIVKDAIHEGLNVTAETCPHYLGFTEDLVIEKGAPAKCTPPLRTKESAEKLWDYVLDGTLSCIGSDHSPADEKEKSNEINTIWTAWGGLNAIQFLLPMMFDMAVHKRGYSPTLLNRTLCYNPAKLFKLYGRKGAFGIGFDADVVIVDPDREWEITKESLMTKNKVSAFEGVKGRGCPTHTFVRGKLVAENGMYKDMFGHGEYIYPVREGVE</sequence>
<keyword evidence="8 11" id="KW-0378">Hydrolase</keyword>
<dbReference type="Proteomes" id="UP000027946">
    <property type="component" value="Unassembled WGS sequence"/>
</dbReference>
<dbReference type="InterPro" id="IPR032466">
    <property type="entry name" value="Metal_Hydrolase"/>
</dbReference>
<protein>
    <recommendedName>
        <fullName evidence="6">allantoinase</fullName>
        <ecNumber evidence="6">3.5.2.5</ecNumber>
    </recommendedName>
</protein>
<evidence type="ECO:0000313" key="11">
    <source>
        <dbReference type="EMBL" id="KDR96307.1"/>
    </source>
</evidence>
<comment type="subunit">
    <text evidence="5">Homotetramer.</text>
</comment>
<feature type="domain" description="Amidohydrolase-related" evidence="10">
    <location>
        <begin position="51"/>
        <end position="433"/>
    </location>
</feature>
<dbReference type="GO" id="GO:0006145">
    <property type="term" value="P:purine nucleobase catabolic process"/>
    <property type="evidence" value="ECO:0007669"/>
    <property type="project" value="TreeGrafter"/>
</dbReference>
<dbReference type="STRING" id="1121324.CLIT_4c01440"/>
<comment type="pathway">
    <text evidence="2">Nitrogen metabolism; (S)-allantoin degradation; allantoate from (S)-allantoin: step 1/1.</text>
</comment>
<dbReference type="InterPro" id="IPR011059">
    <property type="entry name" value="Metal-dep_hydrolase_composite"/>
</dbReference>
<dbReference type="InterPro" id="IPR006680">
    <property type="entry name" value="Amidohydro-rel"/>
</dbReference>
<comment type="cofactor">
    <cofactor evidence="1">
        <name>Zn(2+)</name>
        <dbReference type="ChEBI" id="CHEBI:29105"/>
    </cofactor>
</comment>
<name>A0A069RQ50_PEPLI</name>
<reference evidence="11 12" key="1">
    <citation type="submission" date="2014-03" db="EMBL/GenBank/DDBJ databases">
        <title>Genome sequence of Clostridium litorale W6, DSM 5388.</title>
        <authorList>
            <person name="Poehlein A."/>
            <person name="Jagirdar A."/>
            <person name="Khonsari B."/>
            <person name="Chibani C.M."/>
            <person name="Gutierrez Gutierrez D.A."/>
            <person name="Davydova E."/>
            <person name="Alghaithi H.S."/>
            <person name="Nair K.P."/>
            <person name="Dhamotharan K."/>
            <person name="Chandran L."/>
            <person name="G W."/>
            <person name="Daniel R."/>
        </authorList>
    </citation>
    <scope>NUCLEOTIDE SEQUENCE [LARGE SCALE GENOMIC DNA]</scope>
    <source>
        <strain evidence="11 12">W6</strain>
    </source>
</reference>
<proteinExistence type="inferred from homology"/>
<dbReference type="RefSeq" id="WP_038262103.1">
    <property type="nucleotide sequence ID" value="NZ_FSRH01000013.1"/>
</dbReference>
<evidence type="ECO:0000256" key="1">
    <source>
        <dbReference type="ARBA" id="ARBA00001947"/>
    </source>
</evidence>
<dbReference type="Gene3D" id="2.30.40.10">
    <property type="entry name" value="Urease, subunit C, domain 1"/>
    <property type="match status" value="1"/>
</dbReference>
<evidence type="ECO:0000256" key="2">
    <source>
        <dbReference type="ARBA" id="ARBA00004968"/>
    </source>
</evidence>
<organism evidence="11 12">
    <name type="scientific">Peptoclostridium litorale DSM 5388</name>
    <dbReference type="NCBI Taxonomy" id="1121324"/>
    <lineage>
        <taxon>Bacteria</taxon>
        <taxon>Bacillati</taxon>
        <taxon>Bacillota</taxon>
        <taxon>Clostridia</taxon>
        <taxon>Peptostreptococcales</taxon>
        <taxon>Peptoclostridiaceae</taxon>
        <taxon>Peptoclostridium</taxon>
    </lineage>
</organism>
<dbReference type="FunFam" id="3.20.20.140:FF:000174">
    <property type="entry name" value="Dihydropyrimidinase-related protein 2"/>
    <property type="match status" value="1"/>
</dbReference>
<gene>
    <name evidence="11" type="primary">allB2</name>
    <name evidence="11" type="ORF">CLIT_4c01440</name>
</gene>
<evidence type="ECO:0000256" key="5">
    <source>
        <dbReference type="ARBA" id="ARBA00011881"/>
    </source>
</evidence>
<dbReference type="PANTHER" id="PTHR43668:SF2">
    <property type="entry name" value="ALLANTOINASE"/>
    <property type="match status" value="1"/>
</dbReference>
<dbReference type="GO" id="GO:0004038">
    <property type="term" value="F:allantoinase activity"/>
    <property type="evidence" value="ECO:0007669"/>
    <property type="project" value="UniProtKB-EC"/>
</dbReference>
<dbReference type="SUPFAM" id="SSF51556">
    <property type="entry name" value="Metallo-dependent hydrolases"/>
    <property type="match status" value="1"/>
</dbReference>
<dbReference type="GO" id="GO:0005737">
    <property type="term" value="C:cytoplasm"/>
    <property type="evidence" value="ECO:0007669"/>
    <property type="project" value="TreeGrafter"/>
</dbReference>
<dbReference type="Pfam" id="PF01979">
    <property type="entry name" value="Amidohydro_1"/>
    <property type="match status" value="1"/>
</dbReference>
<evidence type="ECO:0000313" key="12">
    <source>
        <dbReference type="Proteomes" id="UP000027946"/>
    </source>
</evidence>
<dbReference type="SUPFAM" id="SSF51338">
    <property type="entry name" value="Composite domain of metallo-dependent hydrolases"/>
    <property type="match status" value="1"/>
</dbReference>
<accession>A0A069RQ50</accession>
<keyword evidence="7" id="KW-0479">Metal-binding</keyword>
<comment type="similarity">
    <text evidence="4">Belongs to the metallo-dependent hydrolases superfamily. Allantoinase family.</text>
</comment>
<dbReference type="eggNOG" id="COG0044">
    <property type="taxonomic scope" value="Bacteria"/>
</dbReference>
<comment type="caution">
    <text evidence="11">The sequence shown here is derived from an EMBL/GenBank/DDBJ whole genome shotgun (WGS) entry which is preliminary data.</text>
</comment>
<keyword evidence="9" id="KW-0862">Zinc</keyword>
<dbReference type="InterPro" id="IPR050138">
    <property type="entry name" value="DHOase/Allantoinase_Hydrolase"/>
</dbReference>
<evidence type="ECO:0000256" key="6">
    <source>
        <dbReference type="ARBA" id="ARBA00012863"/>
    </source>
</evidence>
<dbReference type="PANTHER" id="PTHR43668">
    <property type="entry name" value="ALLANTOINASE"/>
    <property type="match status" value="1"/>
</dbReference>
<dbReference type="OrthoDB" id="9765462at2"/>
<evidence type="ECO:0000256" key="7">
    <source>
        <dbReference type="ARBA" id="ARBA00022723"/>
    </source>
</evidence>
<keyword evidence="12" id="KW-1185">Reference proteome</keyword>
<dbReference type="GO" id="GO:0050897">
    <property type="term" value="F:cobalt ion binding"/>
    <property type="evidence" value="ECO:0007669"/>
    <property type="project" value="InterPro"/>
</dbReference>
<dbReference type="NCBIfam" id="TIGR03178">
    <property type="entry name" value="allantoinase"/>
    <property type="match status" value="1"/>
</dbReference>
<evidence type="ECO:0000256" key="9">
    <source>
        <dbReference type="ARBA" id="ARBA00022833"/>
    </source>
</evidence>
<dbReference type="GO" id="GO:0008270">
    <property type="term" value="F:zinc ion binding"/>
    <property type="evidence" value="ECO:0007669"/>
    <property type="project" value="InterPro"/>
</dbReference>